<dbReference type="GO" id="GO:0005829">
    <property type="term" value="C:cytosol"/>
    <property type="evidence" value="ECO:0007669"/>
    <property type="project" value="TreeGrafter"/>
</dbReference>
<dbReference type="InterPro" id="IPR042179">
    <property type="entry name" value="KGD_C_sf"/>
</dbReference>
<comment type="caution">
    <text evidence="7">The sequence shown here is derived from an EMBL/GenBank/DDBJ whole genome shotgun (WGS) entry which is preliminary data.</text>
</comment>
<dbReference type="GO" id="GO:0030976">
    <property type="term" value="F:thiamine pyrophosphate binding"/>
    <property type="evidence" value="ECO:0007669"/>
    <property type="project" value="InterPro"/>
</dbReference>
<dbReference type="PANTHER" id="PTHR23152:SF4">
    <property type="entry name" value="2-OXOADIPATE DEHYDROGENASE COMPLEX COMPONENT E1"/>
    <property type="match status" value="1"/>
</dbReference>
<dbReference type="GO" id="GO:0045252">
    <property type="term" value="C:oxoglutarate dehydrogenase complex"/>
    <property type="evidence" value="ECO:0007669"/>
    <property type="project" value="TreeGrafter"/>
</dbReference>
<evidence type="ECO:0000313" key="7">
    <source>
        <dbReference type="EMBL" id="OAD19797.1"/>
    </source>
</evidence>
<dbReference type="InterPro" id="IPR029061">
    <property type="entry name" value="THDP-binding"/>
</dbReference>
<accession>A0A176RVP1</accession>
<evidence type="ECO:0000256" key="4">
    <source>
        <dbReference type="ARBA" id="ARBA00023052"/>
    </source>
</evidence>
<gene>
    <name evidence="7" type="ORF">THIOM_004548</name>
</gene>
<feature type="domain" description="2-oxoglutarate dehydrogenase E1 component/KDG C-terminal" evidence="6">
    <location>
        <begin position="73"/>
        <end position="209"/>
    </location>
</feature>
<protein>
    <recommendedName>
        <fullName evidence="2">oxoglutarate dehydrogenase (succinyl-transferring)</fullName>
        <ecNumber evidence="2">1.2.4.2</ecNumber>
    </recommendedName>
</protein>
<evidence type="ECO:0000256" key="2">
    <source>
        <dbReference type="ARBA" id="ARBA00012280"/>
    </source>
</evidence>
<dbReference type="Pfam" id="PF02779">
    <property type="entry name" value="Transket_pyr"/>
    <property type="match status" value="1"/>
</dbReference>
<dbReference type="SUPFAM" id="SSF52518">
    <property type="entry name" value="Thiamin diphosphate-binding fold (THDP-binding)"/>
    <property type="match status" value="1"/>
</dbReference>
<dbReference type="GO" id="GO:0006099">
    <property type="term" value="P:tricarboxylic acid cycle"/>
    <property type="evidence" value="ECO:0007669"/>
    <property type="project" value="TreeGrafter"/>
</dbReference>
<dbReference type="EMBL" id="LUTY01002662">
    <property type="protein sequence ID" value="OAD19797.1"/>
    <property type="molecule type" value="Genomic_DNA"/>
</dbReference>
<keyword evidence="3" id="KW-0560">Oxidoreductase</keyword>
<dbReference type="GO" id="GO:0004591">
    <property type="term" value="F:oxoglutarate dehydrogenase (succinyl-transferring) activity"/>
    <property type="evidence" value="ECO:0007669"/>
    <property type="project" value="UniProtKB-EC"/>
</dbReference>
<dbReference type="Gene3D" id="3.40.50.11610">
    <property type="entry name" value="Multifunctional 2-oxoglutarate metabolism enzyme, C-terminal domain"/>
    <property type="match status" value="2"/>
</dbReference>
<keyword evidence="4" id="KW-0786">Thiamine pyrophosphate</keyword>
<sequence length="213" mass="24794">MFLPHGYDGQGPEHSSARLERYLRLCAEDNIQVCVPSTPAQFFHLLRRQMLRAYRKPLIVMTPKSLLRHKLCVSHFEDFTERGFQTVIDETGEIDPEKVERLLFCTGKVYFDLIEARIEHGIDNIAIIRIEQLSPYPKVAVAEVLGRYPHVKQPVWVQEEPQNQGGWWYMRDSMEFKLEYVGRPPSASPAAGYFEIHRQQRQTLIAEALQINQ</sequence>
<dbReference type="Pfam" id="PF16870">
    <property type="entry name" value="OxoGdeHyase_C"/>
    <property type="match status" value="1"/>
</dbReference>
<organism evidence="7 8">
    <name type="scientific">Candidatus Thiomargarita nelsonii</name>
    <dbReference type="NCBI Taxonomy" id="1003181"/>
    <lineage>
        <taxon>Bacteria</taxon>
        <taxon>Pseudomonadati</taxon>
        <taxon>Pseudomonadota</taxon>
        <taxon>Gammaproteobacteria</taxon>
        <taxon>Thiotrichales</taxon>
        <taxon>Thiotrichaceae</taxon>
        <taxon>Thiomargarita</taxon>
    </lineage>
</organism>
<dbReference type="AlphaFoldDB" id="A0A176RVP1"/>
<evidence type="ECO:0000313" key="8">
    <source>
        <dbReference type="Proteomes" id="UP000076962"/>
    </source>
</evidence>
<dbReference type="PATRIC" id="fig|1003181.4.peg.5990"/>
<feature type="domain" description="Transketolase-like pyrimidine-binding" evidence="5">
    <location>
        <begin position="2"/>
        <end position="68"/>
    </location>
</feature>
<name>A0A176RVP1_9GAMM</name>
<dbReference type="EC" id="1.2.4.2" evidence="2"/>
<evidence type="ECO:0000259" key="6">
    <source>
        <dbReference type="Pfam" id="PF16870"/>
    </source>
</evidence>
<dbReference type="Proteomes" id="UP000076962">
    <property type="component" value="Unassembled WGS sequence"/>
</dbReference>
<evidence type="ECO:0000256" key="3">
    <source>
        <dbReference type="ARBA" id="ARBA00023002"/>
    </source>
</evidence>
<comment type="cofactor">
    <cofactor evidence="1">
        <name>thiamine diphosphate</name>
        <dbReference type="ChEBI" id="CHEBI:58937"/>
    </cofactor>
</comment>
<dbReference type="InterPro" id="IPR011603">
    <property type="entry name" value="2oxoglutarate_DH_E1"/>
</dbReference>
<dbReference type="PANTHER" id="PTHR23152">
    <property type="entry name" value="2-OXOGLUTARATE DEHYDROGENASE"/>
    <property type="match status" value="1"/>
</dbReference>
<keyword evidence="8" id="KW-1185">Reference proteome</keyword>
<proteinExistence type="predicted"/>
<evidence type="ECO:0000256" key="1">
    <source>
        <dbReference type="ARBA" id="ARBA00001964"/>
    </source>
</evidence>
<dbReference type="InterPro" id="IPR031717">
    <property type="entry name" value="ODO-1/KGD_C"/>
</dbReference>
<dbReference type="InterPro" id="IPR005475">
    <property type="entry name" value="Transketolase-like_Pyr-bd"/>
</dbReference>
<reference evidence="7 8" key="1">
    <citation type="submission" date="2016-05" db="EMBL/GenBank/DDBJ databases">
        <title>Single-cell genome of chain-forming Candidatus Thiomargarita nelsonii and comparison to other large sulfur-oxidizing bacteria.</title>
        <authorList>
            <person name="Winkel M."/>
            <person name="Salman V."/>
            <person name="Woyke T."/>
            <person name="Schulz-Vogt H."/>
            <person name="Richter M."/>
            <person name="Flood B."/>
            <person name="Bailey J."/>
            <person name="Amann R."/>
            <person name="Mussmann M."/>
        </authorList>
    </citation>
    <scope>NUCLEOTIDE SEQUENCE [LARGE SCALE GENOMIC DNA]</scope>
    <source>
        <strain evidence="7 8">THI036</strain>
    </source>
</reference>
<evidence type="ECO:0000259" key="5">
    <source>
        <dbReference type="Pfam" id="PF02779"/>
    </source>
</evidence>